<feature type="region of interest" description="Disordered" evidence="6">
    <location>
        <begin position="22"/>
        <end position="52"/>
    </location>
</feature>
<dbReference type="InterPro" id="IPR014710">
    <property type="entry name" value="RmlC-like_jellyroll"/>
</dbReference>
<evidence type="ECO:0000256" key="6">
    <source>
        <dbReference type="SAM" id="MobiDB-lite"/>
    </source>
</evidence>
<dbReference type="PRINTS" id="PR00325">
    <property type="entry name" value="GERMIN"/>
</dbReference>
<organism evidence="9 10">
    <name type="scientific">Orbilia ellipsospora</name>
    <dbReference type="NCBI Taxonomy" id="2528407"/>
    <lineage>
        <taxon>Eukaryota</taxon>
        <taxon>Fungi</taxon>
        <taxon>Dikarya</taxon>
        <taxon>Ascomycota</taxon>
        <taxon>Pezizomycotina</taxon>
        <taxon>Orbiliomycetes</taxon>
        <taxon>Orbiliales</taxon>
        <taxon>Orbiliaceae</taxon>
        <taxon>Orbilia</taxon>
    </lineage>
</organism>
<dbReference type="EMBL" id="JAVHJO010000015">
    <property type="protein sequence ID" value="KAK6527455.1"/>
    <property type="molecule type" value="Genomic_DNA"/>
</dbReference>
<evidence type="ECO:0000313" key="10">
    <source>
        <dbReference type="Proteomes" id="UP001365542"/>
    </source>
</evidence>
<feature type="chain" id="PRO_5043575381" description="Cupin type-1 domain-containing protein" evidence="7">
    <location>
        <begin position="18"/>
        <end position="264"/>
    </location>
</feature>
<dbReference type="InterPro" id="IPR006045">
    <property type="entry name" value="Cupin_1"/>
</dbReference>
<dbReference type="PANTHER" id="PTHR31238">
    <property type="entry name" value="GERMIN-LIKE PROTEIN SUBFAMILY 3 MEMBER 3"/>
    <property type="match status" value="1"/>
</dbReference>
<keyword evidence="7" id="KW-0732">Signal</keyword>
<dbReference type="AlphaFoldDB" id="A0AAV9WXC6"/>
<keyword evidence="4" id="KW-0479">Metal-binding</keyword>
<evidence type="ECO:0000256" key="7">
    <source>
        <dbReference type="SAM" id="SignalP"/>
    </source>
</evidence>
<accession>A0AAV9WXC6</accession>
<evidence type="ECO:0000259" key="8">
    <source>
        <dbReference type="SMART" id="SM00835"/>
    </source>
</evidence>
<comment type="similarity">
    <text evidence="2">Belongs to the germin family.</text>
</comment>
<gene>
    <name evidence="9" type="ORF">TWF694_004444</name>
</gene>
<comment type="caution">
    <text evidence="9">The sequence shown here is derived from an EMBL/GenBank/DDBJ whole genome shotgun (WGS) entry which is preliminary data.</text>
</comment>
<evidence type="ECO:0000256" key="3">
    <source>
        <dbReference type="ARBA" id="ARBA00022525"/>
    </source>
</evidence>
<dbReference type="GO" id="GO:0005576">
    <property type="term" value="C:extracellular region"/>
    <property type="evidence" value="ECO:0007669"/>
    <property type="project" value="UniProtKB-SubCell"/>
</dbReference>
<evidence type="ECO:0000313" key="9">
    <source>
        <dbReference type="EMBL" id="KAK6527455.1"/>
    </source>
</evidence>
<sequence length="264" mass="28519">MRFQASILALLASFAAADVAAPTPAPVPSSQGSIPETTPVPVPHKVGKRQEGLEQPEAYGDLEFIARLISAPLQADRVFLLRDEDFIFDFQNPPGDLNVETGDSGRIVVANRKTMPALIGTGSGMSVGFLGPCGFNTPHTHPRGTELNIPVVGNLNTSLILEDGSRVINNYIKTLQMHVFPQGAIHLEFNPDCTNAIFVAGFNNEDFGTSHIANNFFRLSDEVVAAAVDGNIVIDGRDIEQFRNRIPKSVAIGVEECLRKCNLL</sequence>
<dbReference type="Proteomes" id="UP001365542">
    <property type="component" value="Unassembled WGS sequence"/>
</dbReference>
<protein>
    <recommendedName>
        <fullName evidence="8">Cupin type-1 domain-containing protein</fullName>
    </recommendedName>
</protein>
<comment type="subcellular location">
    <subcellularLocation>
        <location evidence="1">Secreted</location>
    </subcellularLocation>
</comment>
<evidence type="ECO:0000256" key="1">
    <source>
        <dbReference type="ARBA" id="ARBA00004613"/>
    </source>
</evidence>
<dbReference type="InterPro" id="IPR011051">
    <property type="entry name" value="RmlC_Cupin_sf"/>
</dbReference>
<name>A0AAV9WXC6_9PEZI</name>
<proteinExistence type="inferred from homology"/>
<evidence type="ECO:0000256" key="2">
    <source>
        <dbReference type="ARBA" id="ARBA00007456"/>
    </source>
</evidence>
<dbReference type="Pfam" id="PF00190">
    <property type="entry name" value="Cupin_1"/>
    <property type="match status" value="1"/>
</dbReference>
<keyword evidence="5" id="KW-0464">Manganese</keyword>
<dbReference type="Gene3D" id="2.60.120.10">
    <property type="entry name" value="Jelly Rolls"/>
    <property type="match status" value="1"/>
</dbReference>
<evidence type="ECO:0000256" key="4">
    <source>
        <dbReference type="ARBA" id="ARBA00022723"/>
    </source>
</evidence>
<feature type="signal peptide" evidence="7">
    <location>
        <begin position="1"/>
        <end position="17"/>
    </location>
</feature>
<keyword evidence="3" id="KW-0964">Secreted</keyword>
<dbReference type="PROSITE" id="PS00725">
    <property type="entry name" value="GERMIN"/>
    <property type="match status" value="1"/>
</dbReference>
<dbReference type="CDD" id="cd02241">
    <property type="entry name" value="cupin_OxOx"/>
    <property type="match status" value="1"/>
</dbReference>
<dbReference type="InterPro" id="IPR019780">
    <property type="entry name" value="Germin_Mn-BS"/>
</dbReference>
<dbReference type="SUPFAM" id="SSF51182">
    <property type="entry name" value="RmlC-like cupins"/>
    <property type="match status" value="1"/>
</dbReference>
<dbReference type="InterPro" id="IPR001929">
    <property type="entry name" value="Germin"/>
</dbReference>
<keyword evidence="10" id="KW-1185">Reference proteome</keyword>
<feature type="domain" description="Cupin type-1" evidence="8">
    <location>
        <begin position="97"/>
        <end position="240"/>
    </location>
</feature>
<evidence type="ECO:0000256" key="5">
    <source>
        <dbReference type="ARBA" id="ARBA00023211"/>
    </source>
</evidence>
<dbReference type="SMART" id="SM00835">
    <property type="entry name" value="Cupin_1"/>
    <property type="match status" value="1"/>
</dbReference>
<dbReference type="GO" id="GO:0030145">
    <property type="term" value="F:manganese ion binding"/>
    <property type="evidence" value="ECO:0007669"/>
    <property type="project" value="InterPro"/>
</dbReference>
<reference evidence="9 10" key="1">
    <citation type="submission" date="2019-10" db="EMBL/GenBank/DDBJ databases">
        <authorList>
            <person name="Palmer J.M."/>
        </authorList>
    </citation>
    <scope>NUCLEOTIDE SEQUENCE [LARGE SCALE GENOMIC DNA]</scope>
    <source>
        <strain evidence="9 10">TWF694</strain>
    </source>
</reference>